<dbReference type="Pfam" id="PF01593">
    <property type="entry name" value="Amino_oxidase"/>
    <property type="match status" value="1"/>
</dbReference>
<dbReference type="Gene3D" id="3.50.50.60">
    <property type="entry name" value="FAD/NAD(P)-binding domain"/>
    <property type="match status" value="1"/>
</dbReference>
<dbReference type="Proteomes" id="UP000637002">
    <property type="component" value="Unassembled WGS sequence"/>
</dbReference>
<dbReference type="PANTHER" id="PTHR42923:SF47">
    <property type="entry name" value="BLR3003 PROTEIN"/>
    <property type="match status" value="1"/>
</dbReference>
<dbReference type="EMBL" id="BMGG01000003">
    <property type="protein sequence ID" value="GGC62121.1"/>
    <property type="molecule type" value="Genomic_DNA"/>
</dbReference>
<dbReference type="GO" id="GO:0016491">
    <property type="term" value="F:oxidoreductase activity"/>
    <property type="evidence" value="ECO:0007669"/>
    <property type="project" value="InterPro"/>
</dbReference>
<evidence type="ECO:0000313" key="3">
    <source>
        <dbReference type="Proteomes" id="UP000637002"/>
    </source>
</evidence>
<evidence type="ECO:0000313" key="2">
    <source>
        <dbReference type="EMBL" id="GGC62121.1"/>
    </source>
</evidence>
<accession>A0A916XCQ2</accession>
<dbReference type="InterPro" id="IPR002937">
    <property type="entry name" value="Amino_oxidase"/>
</dbReference>
<gene>
    <name evidence="2" type="ORF">GCM10010994_20880</name>
</gene>
<dbReference type="NCBIfam" id="TIGR03467">
    <property type="entry name" value="HpnE"/>
    <property type="match status" value="1"/>
</dbReference>
<dbReference type="AlphaFoldDB" id="A0A916XCQ2"/>
<dbReference type="InterPro" id="IPR036188">
    <property type="entry name" value="FAD/NAD-bd_sf"/>
</dbReference>
<feature type="domain" description="Amine oxidase" evidence="1">
    <location>
        <begin position="13"/>
        <end position="411"/>
    </location>
</feature>
<organism evidence="2 3">
    <name type="scientific">Chelatococcus reniformis</name>
    <dbReference type="NCBI Taxonomy" id="1494448"/>
    <lineage>
        <taxon>Bacteria</taxon>
        <taxon>Pseudomonadati</taxon>
        <taxon>Pseudomonadota</taxon>
        <taxon>Alphaproteobacteria</taxon>
        <taxon>Hyphomicrobiales</taxon>
        <taxon>Chelatococcaceae</taxon>
        <taxon>Chelatococcus</taxon>
    </lineage>
</organism>
<dbReference type="Gene3D" id="1.10.3110.10">
    <property type="entry name" value="protoporphyrinogen ix oxidase, domain 3"/>
    <property type="match status" value="1"/>
</dbReference>
<evidence type="ECO:0000259" key="1">
    <source>
        <dbReference type="Pfam" id="PF01593"/>
    </source>
</evidence>
<dbReference type="InterPro" id="IPR050464">
    <property type="entry name" value="Zeta_carotene_desat/Oxidored"/>
</dbReference>
<reference evidence="2" key="1">
    <citation type="journal article" date="2014" name="Int. J. Syst. Evol. Microbiol.">
        <title>Complete genome sequence of Corynebacterium casei LMG S-19264T (=DSM 44701T), isolated from a smear-ripened cheese.</title>
        <authorList>
            <consortium name="US DOE Joint Genome Institute (JGI-PGF)"/>
            <person name="Walter F."/>
            <person name="Albersmeier A."/>
            <person name="Kalinowski J."/>
            <person name="Ruckert C."/>
        </authorList>
    </citation>
    <scope>NUCLEOTIDE SEQUENCE</scope>
    <source>
        <strain evidence="2">CGMCC 1.12919</strain>
    </source>
</reference>
<comment type="caution">
    <text evidence="2">The sequence shown here is derived from an EMBL/GenBank/DDBJ whole genome shotgun (WGS) entry which is preliminary data.</text>
</comment>
<dbReference type="RefSeq" id="WP_188609078.1">
    <property type="nucleotide sequence ID" value="NZ_BMGG01000003.1"/>
</dbReference>
<keyword evidence="3" id="KW-1185">Reference proteome</keyword>
<dbReference type="SUPFAM" id="SSF51905">
    <property type="entry name" value="FAD/NAD(P)-binding domain"/>
    <property type="match status" value="1"/>
</dbReference>
<proteinExistence type="predicted"/>
<sequence length="415" mass="44175">MTGPAVHVVGAGLAGLSAAVRLVEAGCRVVLHEAAPAAGGRCRSYYDPALDLVIDNGNHLLLSGNRTVLDYLGRIGAGDSLRGPASAAFDFADLASGARWRLRPNDGRVPWWLFDRSRRVPETRVRDYLAPLGVLRAPAHATVGEAMRCAGPLYERLWRPVLLAALNTDPKDGSARLAASILRETLGAGGQACRPLVAANGLSASFIDPALAYIAARGATIRFADRLRSIGLDGDRAATLDFTGSGAVALSSGETVLLAVPPWTARELLPGLEVPDAFRAIVNAHFRVKPPAGLAPVLGIVNGLTEWLFAYPQHLSVTISSADRLFDVPRETLAADIWREVAALTGLSDTLPPWQIVREKRATFAATPSQDARRPQARTRWTNVVLAGDWTQTGLPATIEGAVRSGYKAASLMPR</sequence>
<dbReference type="Gene3D" id="3.90.660.20">
    <property type="entry name" value="Protoporphyrinogen oxidase, mitochondrial, domain 2"/>
    <property type="match status" value="1"/>
</dbReference>
<protein>
    <recommendedName>
        <fullName evidence="1">Amine oxidase domain-containing protein</fullName>
    </recommendedName>
</protein>
<reference evidence="2" key="2">
    <citation type="submission" date="2020-09" db="EMBL/GenBank/DDBJ databases">
        <authorList>
            <person name="Sun Q."/>
            <person name="Zhou Y."/>
        </authorList>
    </citation>
    <scope>NUCLEOTIDE SEQUENCE</scope>
    <source>
        <strain evidence="2">CGMCC 1.12919</strain>
    </source>
</reference>
<name>A0A916XCQ2_9HYPH</name>
<dbReference type="InterPro" id="IPR017830">
    <property type="entry name" value="SQase_HpnE"/>
</dbReference>
<dbReference type="PANTHER" id="PTHR42923">
    <property type="entry name" value="PROTOPORPHYRINOGEN OXIDASE"/>
    <property type="match status" value="1"/>
</dbReference>